<evidence type="ECO:0000313" key="6">
    <source>
        <dbReference type="Proteomes" id="UP000813463"/>
    </source>
</evidence>
<protein>
    <submittedName>
        <fullName evidence="7">Flavonoid 3',5'-methyltransferase</fullName>
    </submittedName>
</protein>
<dbReference type="GO" id="GO:0046872">
    <property type="term" value="F:metal ion binding"/>
    <property type="evidence" value="ECO:0007669"/>
    <property type="project" value="UniProtKB-KW"/>
</dbReference>
<evidence type="ECO:0000313" key="7">
    <source>
        <dbReference type="RefSeq" id="XP_021861088.2"/>
    </source>
</evidence>
<dbReference type="GO" id="GO:0032259">
    <property type="term" value="P:methylation"/>
    <property type="evidence" value="ECO:0007669"/>
    <property type="project" value="UniProtKB-KW"/>
</dbReference>
<keyword evidence="1" id="KW-0489">Methyltransferase</keyword>
<dbReference type="InterPro" id="IPR050362">
    <property type="entry name" value="Cation-dep_OMT"/>
</dbReference>
<dbReference type="AlphaFoldDB" id="A0A9R0J480"/>
<dbReference type="PANTHER" id="PTHR10509">
    <property type="entry name" value="O-METHYLTRANSFERASE-RELATED"/>
    <property type="match status" value="1"/>
</dbReference>
<comment type="similarity">
    <text evidence="5">Belongs to the class I-like SAM-binding methyltransferase superfamily. Cation-dependent O-methyltransferase family.</text>
</comment>
<keyword evidence="2" id="KW-0808">Transferase</keyword>
<dbReference type="GO" id="GO:0008757">
    <property type="term" value="F:S-adenosylmethionine-dependent methyltransferase activity"/>
    <property type="evidence" value="ECO:0000318"/>
    <property type="project" value="GO_Central"/>
</dbReference>
<dbReference type="Pfam" id="PF01596">
    <property type="entry name" value="Methyltransf_3"/>
    <property type="match status" value="1"/>
</dbReference>
<keyword evidence="4" id="KW-0479">Metal-binding</keyword>
<dbReference type="CDD" id="cd02440">
    <property type="entry name" value="AdoMet_MTases"/>
    <property type="match status" value="1"/>
</dbReference>
<dbReference type="InterPro" id="IPR029063">
    <property type="entry name" value="SAM-dependent_MTases_sf"/>
</dbReference>
<keyword evidence="6" id="KW-1185">Reference proteome</keyword>
<keyword evidence="3" id="KW-0949">S-adenosyl-L-methionine</keyword>
<organism evidence="6 7">
    <name type="scientific">Spinacia oleracea</name>
    <name type="common">Spinach</name>
    <dbReference type="NCBI Taxonomy" id="3562"/>
    <lineage>
        <taxon>Eukaryota</taxon>
        <taxon>Viridiplantae</taxon>
        <taxon>Streptophyta</taxon>
        <taxon>Embryophyta</taxon>
        <taxon>Tracheophyta</taxon>
        <taxon>Spermatophyta</taxon>
        <taxon>Magnoliopsida</taxon>
        <taxon>eudicotyledons</taxon>
        <taxon>Gunneridae</taxon>
        <taxon>Pentapetalae</taxon>
        <taxon>Caryophyllales</taxon>
        <taxon>Chenopodiaceae</taxon>
        <taxon>Chenopodioideae</taxon>
        <taxon>Anserineae</taxon>
        <taxon>Spinacia</taxon>
    </lineage>
</organism>
<evidence type="ECO:0000256" key="5">
    <source>
        <dbReference type="ARBA" id="ARBA00023453"/>
    </source>
</evidence>
<evidence type="ECO:0000256" key="1">
    <source>
        <dbReference type="ARBA" id="ARBA00022603"/>
    </source>
</evidence>
<dbReference type="GeneID" id="110800104"/>
<accession>A0A9R0J480</accession>
<dbReference type="Proteomes" id="UP000813463">
    <property type="component" value="Chromosome 5"/>
</dbReference>
<evidence type="ECO:0000256" key="2">
    <source>
        <dbReference type="ARBA" id="ARBA00022679"/>
    </source>
</evidence>
<dbReference type="SUPFAM" id="SSF53335">
    <property type="entry name" value="S-adenosyl-L-methionine-dependent methyltransferases"/>
    <property type="match status" value="1"/>
</dbReference>
<evidence type="ECO:0000256" key="4">
    <source>
        <dbReference type="ARBA" id="ARBA00022723"/>
    </source>
</evidence>
<name>A0A9R0J480_SPIOL</name>
<dbReference type="RefSeq" id="XP_021861088.2">
    <property type="nucleotide sequence ID" value="XM_022005396.2"/>
</dbReference>
<dbReference type="Gene3D" id="3.40.50.150">
    <property type="entry name" value="Vaccinia Virus protein VP39"/>
    <property type="match status" value="1"/>
</dbReference>
<dbReference type="PANTHER" id="PTHR10509:SF34">
    <property type="entry name" value="TAPETUM-SPECIFIC METHYLTRANSFERASE 1"/>
    <property type="match status" value="1"/>
</dbReference>
<dbReference type="InterPro" id="IPR002935">
    <property type="entry name" value="SAM_O-MeTrfase"/>
</dbReference>
<dbReference type="KEGG" id="soe:110800104"/>
<dbReference type="PROSITE" id="PS51682">
    <property type="entry name" value="SAM_OMT_I"/>
    <property type="match status" value="1"/>
</dbReference>
<sequence>MATDLNKIKEKTILNTPALVEYILETSAYPNEHQQLKEIRAATLEKYKHMSIMNASADEAQFLSLLLKLINAKNTLEIGVFTGYSLLATALALPEDGKVLAVDPDREAYEVGLPAIKKAGVEHKIDFVEGSATPFLNDLVNKGKEGIFDFAFVDADKENYINYHEPLLKLVKVGGTIAYDNTLWFGSVAYAEDDEIFKNDPVMGFVKKNGYEAIRKLNTFLANDPRIESSLLSIGDGITLCRRKY</sequence>
<gene>
    <name evidence="7" type="primary">LOC110800104</name>
</gene>
<proteinExistence type="inferred from homology"/>
<dbReference type="GO" id="GO:0008171">
    <property type="term" value="F:O-methyltransferase activity"/>
    <property type="evidence" value="ECO:0007669"/>
    <property type="project" value="InterPro"/>
</dbReference>
<reference evidence="6" key="1">
    <citation type="journal article" date="2021" name="Nat. Commun.">
        <title>Genomic analyses provide insights into spinach domestication and the genetic basis of agronomic traits.</title>
        <authorList>
            <person name="Cai X."/>
            <person name="Sun X."/>
            <person name="Xu C."/>
            <person name="Sun H."/>
            <person name="Wang X."/>
            <person name="Ge C."/>
            <person name="Zhang Z."/>
            <person name="Wang Q."/>
            <person name="Fei Z."/>
            <person name="Jiao C."/>
            <person name="Wang Q."/>
        </authorList>
    </citation>
    <scope>NUCLEOTIDE SEQUENCE [LARGE SCALE GENOMIC DNA]</scope>
    <source>
        <strain evidence="6">cv. Varoflay</strain>
    </source>
</reference>
<evidence type="ECO:0000256" key="3">
    <source>
        <dbReference type="ARBA" id="ARBA00022691"/>
    </source>
</evidence>
<reference evidence="7" key="2">
    <citation type="submission" date="2025-08" db="UniProtKB">
        <authorList>
            <consortium name="RefSeq"/>
        </authorList>
    </citation>
    <scope>IDENTIFICATION</scope>
    <source>
        <tissue evidence="7">Leaf</tissue>
    </source>
</reference>